<evidence type="ECO:0000313" key="1">
    <source>
        <dbReference type="EMBL" id="KAI8036039.1"/>
    </source>
</evidence>
<name>A0A9P9YFK0_9MUSC</name>
<dbReference type="EMBL" id="JAMKOV010000024">
    <property type="protein sequence ID" value="KAI8036039.1"/>
    <property type="molecule type" value="Genomic_DNA"/>
</dbReference>
<organism evidence="1 2">
    <name type="scientific">Drosophila gunungcola</name>
    <name type="common">fruit fly</name>
    <dbReference type="NCBI Taxonomy" id="103775"/>
    <lineage>
        <taxon>Eukaryota</taxon>
        <taxon>Metazoa</taxon>
        <taxon>Ecdysozoa</taxon>
        <taxon>Arthropoda</taxon>
        <taxon>Hexapoda</taxon>
        <taxon>Insecta</taxon>
        <taxon>Pterygota</taxon>
        <taxon>Neoptera</taxon>
        <taxon>Endopterygota</taxon>
        <taxon>Diptera</taxon>
        <taxon>Brachycera</taxon>
        <taxon>Muscomorpha</taxon>
        <taxon>Ephydroidea</taxon>
        <taxon>Drosophilidae</taxon>
        <taxon>Drosophila</taxon>
        <taxon>Sophophora</taxon>
    </lineage>
</organism>
<dbReference type="Proteomes" id="UP001059596">
    <property type="component" value="Unassembled WGS sequence"/>
</dbReference>
<proteinExistence type="predicted"/>
<evidence type="ECO:0000313" key="2">
    <source>
        <dbReference type="Proteomes" id="UP001059596"/>
    </source>
</evidence>
<sequence length="51" mass="6041">MTLKLLLLYSRNSPRSLIHMPLFYTWHSLCYTSSIPQLPFNLGNRHLHKSN</sequence>
<feature type="non-terminal residue" evidence="1">
    <location>
        <position position="51"/>
    </location>
</feature>
<reference evidence="1" key="1">
    <citation type="journal article" date="2023" name="Genome Biol. Evol.">
        <title>Long-read-based Genome Assembly of Drosophila gunungcola Reveals Fewer Chemosensory Genes in Flower-breeding Species.</title>
        <authorList>
            <person name="Negi A."/>
            <person name="Liao B.Y."/>
            <person name="Yeh S.D."/>
        </authorList>
    </citation>
    <scope>NUCLEOTIDE SEQUENCE</scope>
    <source>
        <strain evidence="1">Sukarami</strain>
    </source>
</reference>
<gene>
    <name evidence="1" type="ORF">M5D96_011133</name>
</gene>
<comment type="caution">
    <text evidence="1">The sequence shown here is derived from an EMBL/GenBank/DDBJ whole genome shotgun (WGS) entry which is preliminary data.</text>
</comment>
<accession>A0A9P9YFK0</accession>
<dbReference type="AlphaFoldDB" id="A0A9P9YFK0"/>
<protein>
    <submittedName>
        <fullName evidence="1">Uncharacterized protein</fullName>
    </submittedName>
</protein>
<keyword evidence="2" id="KW-1185">Reference proteome</keyword>